<dbReference type="EMBL" id="SDKC01000001">
    <property type="protein sequence ID" value="RXS75023.1"/>
    <property type="molecule type" value="Genomic_DNA"/>
</dbReference>
<gene>
    <name evidence="2" type="ORF">ETP43_07175</name>
</gene>
<accession>A0A4Q1RH98</accession>
<organism evidence="2 3">
    <name type="scientific">Blautia faecicola</name>
    <dbReference type="NCBI Taxonomy" id="2509240"/>
    <lineage>
        <taxon>Bacteria</taxon>
        <taxon>Bacillati</taxon>
        <taxon>Bacillota</taxon>
        <taxon>Clostridia</taxon>
        <taxon>Lachnospirales</taxon>
        <taxon>Lachnospiraceae</taxon>
        <taxon>Blautia</taxon>
    </lineage>
</organism>
<comment type="caution">
    <text evidence="2">The sequence shown here is derived from an EMBL/GenBank/DDBJ whole genome shotgun (WGS) entry which is preliminary data.</text>
</comment>
<proteinExistence type="predicted"/>
<sequence length="112" mass="13024">MRYEVRLTSQAIGQIEAIVQYISKVLFVPETARKWADALQSEIAKLDFMPSRYPLTEEEPWHTNGIRKMPFKNFPVYCLIDEDKKAVWITAVIYGRRDQIAALVDMSLNDTE</sequence>
<dbReference type="Proteomes" id="UP000290106">
    <property type="component" value="Unassembled WGS sequence"/>
</dbReference>
<dbReference type="InterPro" id="IPR007712">
    <property type="entry name" value="RelE/ParE_toxin"/>
</dbReference>
<name>A0A4Q1RH98_9FIRM</name>
<dbReference type="Gene3D" id="3.30.2310.20">
    <property type="entry name" value="RelE-like"/>
    <property type="match status" value="1"/>
</dbReference>
<dbReference type="AlphaFoldDB" id="A0A4Q1RH98"/>
<evidence type="ECO:0000256" key="1">
    <source>
        <dbReference type="ARBA" id="ARBA00022649"/>
    </source>
</evidence>
<dbReference type="InterPro" id="IPR035093">
    <property type="entry name" value="RelE/ParE_toxin_dom_sf"/>
</dbReference>
<keyword evidence="1" id="KW-1277">Toxin-antitoxin system</keyword>
<dbReference type="Pfam" id="PF05016">
    <property type="entry name" value="ParE_toxin"/>
    <property type="match status" value="1"/>
</dbReference>
<dbReference type="OrthoDB" id="3268478at2"/>
<dbReference type="RefSeq" id="WP_129257535.1">
    <property type="nucleotide sequence ID" value="NZ_JBGKFY010000002.1"/>
</dbReference>
<evidence type="ECO:0000313" key="3">
    <source>
        <dbReference type="Proteomes" id="UP000290106"/>
    </source>
</evidence>
<reference evidence="2 3" key="1">
    <citation type="submission" date="2019-01" db="EMBL/GenBank/DDBJ databases">
        <title>Blautia sp. nov. KGMB01111 isolated human feces.</title>
        <authorList>
            <person name="Park J.-E."/>
            <person name="Kim J.-S."/>
            <person name="Park S.-H."/>
        </authorList>
    </citation>
    <scope>NUCLEOTIDE SEQUENCE [LARGE SCALE GENOMIC DNA]</scope>
    <source>
        <strain evidence="2 3">KGMB01111</strain>
    </source>
</reference>
<evidence type="ECO:0000313" key="2">
    <source>
        <dbReference type="EMBL" id="RXS75023.1"/>
    </source>
</evidence>
<protein>
    <submittedName>
        <fullName evidence="2">Type II toxin-antitoxin system RelE/ParE family toxin</fullName>
    </submittedName>
</protein>
<keyword evidence="3" id="KW-1185">Reference proteome</keyword>